<keyword evidence="3" id="KW-1185">Reference proteome</keyword>
<evidence type="ECO:0000313" key="3">
    <source>
        <dbReference type="Proteomes" id="UP001314170"/>
    </source>
</evidence>
<name>A0AAV1RCY9_9ROSI</name>
<evidence type="ECO:0000256" key="1">
    <source>
        <dbReference type="SAM" id="MobiDB-lite"/>
    </source>
</evidence>
<organism evidence="2 3">
    <name type="scientific">Dovyalis caffra</name>
    <dbReference type="NCBI Taxonomy" id="77055"/>
    <lineage>
        <taxon>Eukaryota</taxon>
        <taxon>Viridiplantae</taxon>
        <taxon>Streptophyta</taxon>
        <taxon>Embryophyta</taxon>
        <taxon>Tracheophyta</taxon>
        <taxon>Spermatophyta</taxon>
        <taxon>Magnoliopsida</taxon>
        <taxon>eudicotyledons</taxon>
        <taxon>Gunneridae</taxon>
        <taxon>Pentapetalae</taxon>
        <taxon>rosids</taxon>
        <taxon>fabids</taxon>
        <taxon>Malpighiales</taxon>
        <taxon>Salicaceae</taxon>
        <taxon>Flacourtieae</taxon>
        <taxon>Dovyalis</taxon>
    </lineage>
</organism>
<dbReference type="Proteomes" id="UP001314170">
    <property type="component" value="Unassembled WGS sequence"/>
</dbReference>
<sequence>MEHQRLGDEDKLLQRKCSTNGWEIKDKPLQWDIKSQNPTTVEVEDGGLGDQKVTFGKSKRPPDGTLCSATTDSTDTREVNQGIAQLYDKSFGVWEDIWGDHMHHVFCDPVSETDSDHRAARYE</sequence>
<gene>
    <name evidence="2" type="ORF">DCAF_LOCUS9581</name>
</gene>
<dbReference type="AlphaFoldDB" id="A0AAV1RCY9"/>
<reference evidence="2 3" key="1">
    <citation type="submission" date="2024-01" db="EMBL/GenBank/DDBJ databases">
        <authorList>
            <person name="Waweru B."/>
        </authorList>
    </citation>
    <scope>NUCLEOTIDE SEQUENCE [LARGE SCALE GENOMIC DNA]</scope>
</reference>
<dbReference type="EMBL" id="CAWUPB010000936">
    <property type="protein sequence ID" value="CAK7333715.1"/>
    <property type="molecule type" value="Genomic_DNA"/>
</dbReference>
<proteinExistence type="predicted"/>
<evidence type="ECO:0000313" key="2">
    <source>
        <dbReference type="EMBL" id="CAK7333715.1"/>
    </source>
</evidence>
<protein>
    <submittedName>
        <fullName evidence="2">Uncharacterized protein</fullName>
    </submittedName>
</protein>
<comment type="caution">
    <text evidence="2">The sequence shown here is derived from an EMBL/GenBank/DDBJ whole genome shotgun (WGS) entry which is preliminary data.</text>
</comment>
<accession>A0AAV1RCY9</accession>
<feature type="region of interest" description="Disordered" evidence="1">
    <location>
        <begin position="40"/>
        <end position="73"/>
    </location>
</feature>